<sequence>MLNHKVGSSLGRYIQSLLNRQRS</sequence>
<keyword evidence="1" id="KW-1185">Reference proteome</keyword>
<dbReference type="WBParaSite" id="nRc.2.0.1.t23628-RA">
    <property type="protein sequence ID" value="nRc.2.0.1.t23628-RA"/>
    <property type="gene ID" value="nRc.2.0.1.g23628"/>
</dbReference>
<dbReference type="Proteomes" id="UP000887565">
    <property type="component" value="Unplaced"/>
</dbReference>
<evidence type="ECO:0000313" key="1">
    <source>
        <dbReference type="Proteomes" id="UP000887565"/>
    </source>
</evidence>
<protein>
    <submittedName>
        <fullName evidence="2">Uncharacterized protein</fullName>
    </submittedName>
</protein>
<dbReference type="AlphaFoldDB" id="A0A915JAV7"/>
<proteinExistence type="predicted"/>
<evidence type="ECO:0000313" key="2">
    <source>
        <dbReference type="WBParaSite" id="nRc.2.0.1.t23628-RA"/>
    </source>
</evidence>
<accession>A0A915JAV7</accession>
<organism evidence="1 2">
    <name type="scientific">Romanomermis culicivorax</name>
    <name type="common">Nematode worm</name>
    <dbReference type="NCBI Taxonomy" id="13658"/>
    <lineage>
        <taxon>Eukaryota</taxon>
        <taxon>Metazoa</taxon>
        <taxon>Ecdysozoa</taxon>
        <taxon>Nematoda</taxon>
        <taxon>Enoplea</taxon>
        <taxon>Dorylaimia</taxon>
        <taxon>Mermithida</taxon>
        <taxon>Mermithoidea</taxon>
        <taxon>Mermithidae</taxon>
        <taxon>Romanomermis</taxon>
    </lineage>
</organism>
<name>A0A915JAV7_ROMCU</name>
<reference evidence="2" key="1">
    <citation type="submission" date="2022-11" db="UniProtKB">
        <authorList>
            <consortium name="WormBaseParasite"/>
        </authorList>
    </citation>
    <scope>IDENTIFICATION</scope>
</reference>